<dbReference type="AlphaFoldDB" id="A0A1A6FX78"/>
<name>A0A1A6FX78_NEOLE</name>
<dbReference type="InterPro" id="IPR001611">
    <property type="entry name" value="Leu-rich_rpt"/>
</dbReference>
<comment type="caution">
    <text evidence="1">The sequence shown here is derived from an EMBL/GenBank/DDBJ whole genome shotgun (WGS) entry which is preliminary data.</text>
</comment>
<sequence length="60" mass="6905">ELHLGENQIEVLGVEHLQHLQAILVLDLRGNKLRFVPEEMALLQSLERLDLSNNDISRYA</sequence>
<dbReference type="Proteomes" id="UP000092124">
    <property type="component" value="Unassembled WGS sequence"/>
</dbReference>
<evidence type="ECO:0000313" key="1">
    <source>
        <dbReference type="EMBL" id="OBS58546.1"/>
    </source>
</evidence>
<dbReference type="EMBL" id="LZPO01116109">
    <property type="protein sequence ID" value="OBS58546.1"/>
    <property type="molecule type" value="Genomic_DNA"/>
</dbReference>
<gene>
    <name evidence="1" type="ORF">A6R68_10329</name>
</gene>
<accession>A0A1A6FX78</accession>
<dbReference type="Gene3D" id="3.80.10.10">
    <property type="entry name" value="Ribonuclease Inhibitor"/>
    <property type="match status" value="1"/>
</dbReference>
<dbReference type="InterPro" id="IPR032675">
    <property type="entry name" value="LRR_dom_sf"/>
</dbReference>
<feature type="non-terminal residue" evidence="1">
    <location>
        <position position="1"/>
    </location>
</feature>
<dbReference type="SUPFAM" id="SSF52058">
    <property type="entry name" value="L domain-like"/>
    <property type="match status" value="1"/>
</dbReference>
<keyword evidence="2" id="KW-1185">Reference proteome</keyword>
<reference evidence="1 2" key="1">
    <citation type="submission" date="2016-06" db="EMBL/GenBank/DDBJ databases">
        <title>The Draft Genome Sequence and Annotation of the Desert Woodrat Neotoma lepida.</title>
        <authorList>
            <person name="Campbell M."/>
            <person name="Oakeson K.F."/>
            <person name="Yandell M."/>
            <person name="Halpert J.R."/>
            <person name="Dearing D."/>
        </authorList>
    </citation>
    <scope>NUCLEOTIDE SEQUENCE [LARGE SCALE GENOMIC DNA]</scope>
    <source>
        <strain evidence="1">417</strain>
        <tissue evidence="1">Liver</tissue>
    </source>
</reference>
<dbReference type="STRING" id="56216.A0A1A6FX78"/>
<organism evidence="1 2">
    <name type="scientific">Neotoma lepida</name>
    <name type="common">Desert woodrat</name>
    <dbReference type="NCBI Taxonomy" id="56216"/>
    <lineage>
        <taxon>Eukaryota</taxon>
        <taxon>Metazoa</taxon>
        <taxon>Chordata</taxon>
        <taxon>Craniata</taxon>
        <taxon>Vertebrata</taxon>
        <taxon>Euteleostomi</taxon>
        <taxon>Mammalia</taxon>
        <taxon>Eutheria</taxon>
        <taxon>Euarchontoglires</taxon>
        <taxon>Glires</taxon>
        <taxon>Rodentia</taxon>
        <taxon>Myomorpha</taxon>
        <taxon>Muroidea</taxon>
        <taxon>Cricetidae</taxon>
        <taxon>Neotominae</taxon>
        <taxon>Neotoma</taxon>
    </lineage>
</organism>
<protein>
    <submittedName>
        <fullName evidence="1">Uncharacterized protein</fullName>
    </submittedName>
</protein>
<evidence type="ECO:0000313" key="2">
    <source>
        <dbReference type="Proteomes" id="UP000092124"/>
    </source>
</evidence>
<proteinExistence type="predicted"/>
<dbReference type="OrthoDB" id="660555at2759"/>
<dbReference type="Pfam" id="PF13855">
    <property type="entry name" value="LRR_8"/>
    <property type="match status" value="1"/>
</dbReference>